<accession>A0A098S3Z9</accession>
<name>A0A098S3Z9_9BACT</name>
<dbReference type="Proteomes" id="UP000029736">
    <property type="component" value="Unassembled WGS sequence"/>
</dbReference>
<dbReference type="OrthoDB" id="9759819at2"/>
<evidence type="ECO:0000313" key="1">
    <source>
        <dbReference type="EMBL" id="KGE85902.1"/>
    </source>
</evidence>
<dbReference type="AlphaFoldDB" id="A0A098S3Z9"/>
<dbReference type="RefSeq" id="WP_044226870.1">
    <property type="nucleotide sequence ID" value="NZ_JBKAGJ010000022.1"/>
</dbReference>
<comment type="caution">
    <text evidence="1">The sequence shown here is derived from an EMBL/GenBank/DDBJ whole genome shotgun (WGS) entry which is preliminary data.</text>
</comment>
<reference evidence="1 2" key="1">
    <citation type="journal article" date="2014" name="Int. J. Syst. Evol. Microbiol.">
        <title>Phaeodactylibacter xiamenensis gen. nov., sp. nov., a member of the family Saprospiraceae isolated from the marine alga Phaeodactylum tricornutum.</title>
        <authorList>
            <person name="Chen Z.Jr."/>
            <person name="Lei X."/>
            <person name="Lai Q."/>
            <person name="Li Y."/>
            <person name="Zhang B."/>
            <person name="Zhang J."/>
            <person name="Zhang H."/>
            <person name="Yang L."/>
            <person name="Zheng W."/>
            <person name="Tian Y."/>
            <person name="Yu Z."/>
            <person name="Xu H.Jr."/>
            <person name="Zheng T."/>
        </authorList>
    </citation>
    <scope>NUCLEOTIDE SEQUENCE [LARGE SCALE GENOMIC DNA]</scope>
    <source>
        <strain evidence="1 2">KD52</strain>
    </source>
</reference>
<sequence length="422" mass="49591">MGKPEKHIILRITNEGVFYNKEACIPWAHTNFPPKNTFNFNERSEIFWKARLLSFDAGRSLLKVAIVDYDTEGQRAAFARQKAKFPFRNLLFSPLQWETLEPLMNIYNKQLFQPILESPKTWRMTRSSDEDWVDFSEPEEQKTRIDLHFEYPLNKAVFKMGSVEVEHQVKELPEQTLTLPIENPNILPEFDHVKPFFAKALGKKKIEVHGYLEIDEADHIEIRCQSKEISQINDKFIATVRKLRLEDAIFKPKKITVEKSLFTPEEYFEGFDEAELGNTIRQSDKDLLTELLESEKIRNRKQLLYLSGQLQSQGTGLRFTLSPKFGFLFHVEGETMDHFIWELLNSHATYIWSIDRPGTSLQHKFRLIEREINFIRENGRRVYLDHARNEDLLFSKVNHENSESGLVDGFPKWRVRVGEVLV</sequence>
<evidence type="ECO:0000313" key="2">
    <source>
        <dbReference type="Proteomes" id="UP000029736"/>
    </source>
</evidence>
<proteinExistence type="predicted"/>
<keyword evidence="2" id="KW-1185">Reference proteome</keyword>
<dbReference type="EMBL" id="JPOS01000083">
    <property type="protein sequence ID" value="KGE85902.1"/>
    <property type="molecule type" value="Genomic_DNA"/>
</dbReference>
<protein>
    <submittedName>
        <fullName evidence="1">Uncharacterized protein</fullName>
    </submittedName>
</protein>
<gene>
    <name evidence="1" type="ORF">IX84_25175</name>
</gene>
<organism evidence="1 2">
    <name type="scientific">Phaeodactylibacter xiamenensis</name>
    <dbReference type="NCBI Taxonomy" id="1524460"/>
    <lineage>
        <taxon>Bacteria</taxon>
        <taxon>Pseudomonadati</taxon>
        <taxon>Bacteroidota</taxon>
        <taxon>Saprospiria</taxon>
        <taxon>Saprospirales</taxon>
        <taxon>Haliscomenobacteraceae</taxon>
        <taxon>Phaeodactylibacter</taxon>
    </lineage>
</organism>